<name>A0A6P8IZ15_ACTTE</name>
<protein>
    <submittedName>
        <fullName evidence="4">Protein TFG-like</fullName>
    </submittedName>
</protein>
<dbReference type="InterPro" id="IPR033512">
    <property type="entry name" value="TFG"/>
</dbReference>
<dbReference type="Proteomes" id="UP000515163">
    <property type="component" value="Unplaced"/>
</dbReference>
<gene>
    <name evidence="4" type="primary">LOC116305298</name>
</gene>
<dbReference type="InterPro" id="IPR034857">
    <property type="entry name" value="PB1_TFG"/>
</dbReference>
<dbReference type="Pfam" id="PF00564">
    <property type="entry name" value="PB1"/>
    <property type="match status" value="1"/>
</dbReference>
<dbReference type="PANTHER" id="PTHR15335">
    <property type="entry name" value="PROTEIN TFG"/>
    <property type="match status" value="1"/>
</dbReference>
<dbReference type="Gene3D" id="3.10.20.90">
    <property type="entry name" value="Phosphatidylinositol 3-kinase Catalytic Subunit, Chain A, domain 1"/>
    <property type="match status" value="1"/>
</dbReference>
<evidence type="ECO:0000259" key="2">
    <source>
        <dbReference type="PROSITE" id="PS51745"/>
    </source>
</evidence>
<dbReference type="FunCoup" id="A0A6P8IZ15">
    <property type="interactions" value="2558"/>
</dbReference>
<dbReference type="PANTHER" id="PTHR15335:SF7">
    <property type="entry name" value="PROTEIN TFG"/>
    <property type="match status" value="1"/>
</dbReference>
<feature type="region of interest" description="Disordered" evidence="1">
    <location>
        <begin position="291"/>
        <end position="406"/>
    </location>
</feature>
<dbReference type="CDD" id="cd06401">
    <property type="entry name" value="PB1_TFG"/>
    <property type="match status" value="1"/>
</dbReference>
<proteinExistence type="predicted"/>
<dbReference type="OrthoDB" id="1594986at2759"/>
<organism evidence="3 4">
    <name type="scientific">Actinia tenebrosa</name>
    <name type="common">Australian red waratah sea anemone</name>
    <dbReference type="NCBI Taxonomy" id="6105"/>
    <lineage>
        <taxon>Eukaryota</taxon>
        <taxon>Metazoa</taxon>
        <taxon>Cnidaria</taxon>
        <taxon>Anthozoa</taxon>
        <taxon>Hexacorallia</taxon>
        <taxon>Actiniaria</taxon>
        <taxon>Actiniidae</taxon>
        <taxon>Actinia</taxon>
    </lineage>
</organism>
<keyword evidence="3" id="KW-1185">Reference proteome</keyword>
<evidence type="ECO:0000313" key="3">
    <source>
        <dbReference type="Proteomes" id="UP000515163"/>
    </source>
</evidence>
<feature type="compositionally biased region" description="Polar residues" evidence="1">
    <location>
        <begin position="229"/>
        <end position="250"/>
    </location>
</feature>
<dbReference type="GO" id="GO:0070971">
    <property type="term" value="C:endoplasmic reticulum exit site"/>
    <property type="evidence" value="ECO:0007669"/>
    <property type="project" value="TreeGrafter"/>
</dbReference>
<dbReference type="PROSITE" id="PS51745">
    <property type="entry name" value="PB1"/>
    <property type="match status" value="1"/>
</dbReference>
<accession>A0A6P8IZ15</accession>
<evidence type="ECO:0000256" key="1">
    <source>
        <dbReference type="SAM" id="MobiDB-lite"/>
    </source>
</evidence>
<feature type="compositionally biased region" description="Polar residues" evidence="1">
    <location>
        <begin position="291"/>
        <end position="317"/>
    </location>
</feature>
<dbReference type="KEGG" id="aten:116305298"/>
<dbReference type="AlphaFoldDB" id="A0A6P8IZ15"/>
<feature type="domain" description="PB1" evidence="2">
    <location>
        <begin position="29"/>
        <end position="110"/>
    </location>
</feature>
<dbReference type="RefSeq" id="XP_031571040.1">
    <property type="nucleotide sequence ID" value="XM_031715180.1"/>
</dbReference>
<dbReference type="GeneID" id="116305298"/>
<dbReference type="SMART" id="SM00666">
    <property type="entry name" value="PB1"/>
    <property type="match status" value="1"/>
</dbReference>
<feature type="region of interest" description="Disordered" evidence="1">
    <location>
        <begin position="146"/>
        <end position="275"/>
    </location>
</feature>
<dbReference type="InterPro" id="IPR053793">
    <property type="entry name" value="PB1-like"/>
</dbReference>
<dbReference type="GO" id="GO:0042802">
    <property type="term" value="F:identical protein binding"/>
    <property type="evidence" value="ECO:0007669"/>
    <property type="project" value="InterPro"/>
</dbReference>
<feature type="compositionally biased region" description="Basic and acidic residues" evidence="1">
    <location>
        <begin position="153"/>
        <end position="170"/>
    </location>
</feature>
<feature type="compositionally biased region" description="Low complexity" evidence="1">
    <location>
        <begin position="257"/>
        <end position="273"/>
    </location>
</feature>
<dbReference type="GO" id="GO:0048208">
    <property type="term" value="P:COPII vesicle coating"/>
    <property type="evidence" value="ECO:0007669"/>
    <property type="project" value="InterPro"/>
</dbReference>
<dbReference type="InterPro" id="IPR000270">
    <property type="entry name" value="PB1_dom"/>
</dbReference>
<sequence length="406" mass="45744">MNYTAENFSLGTTTSSSFFPSQPMDLSGKLIIKAQLGDDIRRIPIHNEELTYDELLLMMQRVFRGRLNSSDDVTIKYKDEDGDLVTMFDSSDLAVAKSMSRIIRITLFVNGVPRPPENTMIEEFRRELSHLRDRVLYLLDRLEIGSPGSSGGKAEEEKAPEKMRSDDIQRQKQQKSNESQPSSTSVPTYPSVNTALFDPLQPNNDQQSISSTSDLGAKPDDQGYPSQPKPATSQPQPSTAQPISQQQMSGTYPRKPSASYSQQDQQSYASSSSVIAQPQGYAQQNYSSMATGTYSQNQPTSIGYQNYPSNQLQTSQGYVPGGPPPTDGYTRAYSPQLQQQQQQQQQMPQQQQPQQQQPQQQQPQQQQPQQQQPQQQGSYQGYQTQKMNYPPQSTYEYPGTQYTYKY</sequence>
<dbReference type="SUPFAM" id="SSF54277">
    <property type="entry name" value="CAD &amp; PB1 domains"/>
    <property type="match status" value="1"/>
</dbReference>
<feature type="compositionally biased region" description="Low complexity" evidence="1">
    <location>
        <begin position="179"/>
        <end position="194"/>
    </location>
</feature>
<feature type="compositionally biased region" description="Low complexity" evidence="1">
    <location>
        <begin position="335"/>
        <end position="376"/>
    </location>
</feature>
<evidence type="ECO:0000313" key="4">
    <source>
        <dbReference type="RefSeq" id="XP_031571040.1"/>
    </source>
</evidence>
<feature type="compositionally biased region" description="Polar residues" evidence="1">
    <location>
        <begin position="377"/>
        <end position="406"/>
    </location>
</feature>
<feature type="compositionally biased region" description="Polar residues" evidence="1">
    <location>
        <begin position="201"/>
        <end position="214"/>
    </location>
</feature>
<reference evidence="4" key="1">
    <citation type="submission" date="2025-08" db="UniProtKB">
        <authorList>
            <consortium name="RefSeq"/>
        </authorList>
    </citation>
    <scope>IDENTIFICATION</scope>
    <source>
        <tissue evidence="4">Tentacle</tissue>
    </source>
</reference>
<dbReference type="InParanoid" id="A0A6P8IZ15"/>